<reference evidence="1 2" key="1">
    <citation type="submission" date="2019-03" db="EMBL/GenBank/DDBJ databases">
        <title>Draft genome sequences of novel Actinobacteria.</title>
        <authorList>
            <person name="Sahin N."/>
            <person name="Ay H."/>
            <person name="Saygin H."/>
        </authorList>
    </citation>
    <scope>NUCLEOTIDE SEQUENCE [LARGE SCALE GENOMIC DNA]</scope>
    <source>
        <strain evidence="1 2">H3C3</strain>
    </source>
</reference>
<dbReference type="Proteomes" id="UP000294513">
    <property type="component" value="Unassembled WGS sequence"/>
</dbReference>
<proteinExistence type="predicted"/>
<gene>
    <name evidence="1" type="ORF">E1298_10130</name>
</gene>
<comment type="caution">
    <text evidence="1">The sequence shown here is derived from an EMBL/GenBank/DDBJ whole genome shotgun (WGS) entry which is preliminary data.</text>
</comment>
<dbReference type="EMBL" id="SMKU01000034">
    <property type="protein sequence ID" value="TDD93333.1"/>
    <property type="molecule type" value="Genomic_DNA"/>
</dbReference>
<evidence type="ECO:0000313" key="1">
    <source>
        <dbReference type="EMBL" id="TDD93333.1"/>
    </source>
</evidence>
<dbReference type="RefSeq" id="WP_131891603.1">
    <property type="nucleotide sequence ID" value="NZ_SMKU01000034.1"/>
</dbReference>
<dbReference type="AlphaFoldDB" id="A0A4R5C5G4"/>
<evidence type="ECO:0000313" key="2">
    <source>
        <dbReference type="Proteomes" id="UP000294513"/>
    </source>
</evidence>
<organism evidence="1 2">
    <name type="scientific">Actinomadura rubrisoli</name>
    <dbReference type="NCBI Taxonomy" id="2530368"/>
    <lineage>
        <taxon>Bacteria</taxon>
        <taxon>Bacillati</taxon>
        <taxon>Actinomycetota</taxon>
        <taxon>Actinomycetes</taxon>
        <taxon>Streptosporangiales</taxon>
        <taxon>Thermomonosporaceae</taxon>
        <taxon>Actinomadura</taxon>
    </lineage>
</organism>
<keyword evidence="2" id="KW-1185">Reference proteome</keyword>
<sequence>MDVSHIDLTTWLLGSQWRMPDAKLPERPLPELIKRVTAAWRERQAKIREVAATLTVRHAASTTAPAAPVR</sequence>
<accession>A0A4R5C5G4</accession>
<name>A0A4R5C5G4_9ACTN</name>
<dbReference type="OrthoDB" id="3542807at2"/>
<protein>
    <submittedName>
        <fullName evidence="1">Uncharacterized protein</fullName>
    </submittedName>
</protein>